<organism evidence="2 3">
    <name type="scientific">Dictyostelium firmibasis</name>
    <dbReference type="NCBI Taxonomy" id="79012"/>
    <lineage>
        <taxon>Eukaryota</taxon>
        <taxon>Amoebozoa</taxon>
        <taxon>Evosea</taxon>
        <taxon>Eumycetozoa</taxon>
        <taxon>Dictyostelia</taxon>
        <taxon>Dictyosteliales</taxon>
        <taxon>Dictyosteliaceae</taxon>
        <taxon>Dictyostelium</taxon>
    </lineage>
</organism>
<dbReference type="Proteomes" id="UP001344447">
    <property type="component" value="Unassembled WGS sequence"/>
</dbReference>
<evidence type="ECO:0000256" key="1">
    <source>
        <dbReference type="SAM" id="Phobius"/>
    </source>
</evidence>
<keyword evidence="1" id="KW-0472">Membrane</keyword>
<reference evidence="2 3" key="1">
    <citation type="submission" date="2023-11" db="EMBL/GenBank/DDBJ databases">
        <title>Dfirmibasis_genome.</title>
        <authorList>
            <person name="Edelbroek B."/>
            <person name="Kjellin J."/>
            <person name="Jerlstrom-Hultqvist J."/>
            <person name="Soderbom F."/>
        </authorList>
    </citation>
    <scope>NUCLEOTIDE SEQUENCE [LARGE SCALE GENOMIC DNA]</scope>
    <source>
        <strain evidence="2 3">TNS-C-14</strain>
    </source>
</reference>
<evidence type="ECO:0000313" key="2">
    <source>
        <dbReference type="EMBL" id="KAK5578636.1"/>
    </source>
</evidence>
<keyword evidence="1" id="KW-1133">Transmembrane helix</keyword>
<name>A0AAN7TZT7_9MYCE</name>
<protein>
    <submittedName>
        <fullName evidence="2">Uncharacterized protein</fullName>
    </submittedName>
</protein>
<gene>
    <name evidence="2" type="ORF">RB653_008308</name>
</gene>
<keyword evidence="1" id="KW-0812">Transmembrane</keyword>
<comment type="caution">
    <text evidence="2">The sequence shown here is derived from an EMBL/GenBank/DDBJ whole genome shotgun (WGS) entry which is preliminary data.</text>
</comment>
<proteinExistence type="predicted"/>
<feature type="transmembrane region" description="Helical" evidence="1">
    <location>
        <begin position="47"/>
        <end position="68"/>
    </location>
</feature>
<keyword evidence="3" id="KW-1185">Reference proteome</keyword>
<sequence length="71" mass="8173">MGELIPNTVVKNTDFEIEIGKENFEKSSIDETIQKEIQLRKERNWRVVKCILIIISLAAIPALLSILIKKH</sequence>
<dbReference type="EMBL" id="JAVFKY010000003">
    <property type="protein sequence ID" value="KAK5578636.1"/>
    <property type="molecule type" value="Genomic_DNA"/>
</dbReference>
<dbReference type="AlphaFoldDB" id="A0AAN7TZT7"/>
<evidence type="ECO:0000313" key="3">
    <source>
        <dbReference type="Proteomes" id="UP001344447"/>
    </source>
</evidence>
<accession>A0AAN7TZT7</accession>